<name>A0ABD2M2K8_9BILA</name>
<keyword evidence="2" id="KW-1185">Reference proteome</keyword>
<organism evidence="1 2">
    <name type="scientific">Heterodera trifolii</name>
    <dbReference type="NCBI Taxonomy" id="157864"/>
    <lineage>
        <taxon>Eukaryota</taxon>
        <taxon>Metazoa</taxon>
        <taxon>Ecdysozoa</taxon>
        <taxon>Nematoda</taxon>
        <taxon>Chromadorea</taxon>
        <taxon>Rhabditida</taxon>
        <taxon>Tylenchina</taxon>
        <taxon>Tylenchomorpha</taxon>
        <taxon>Tylenchoidea</taxon>
        <taxon>Heteroderidae</taxon>
        <taxon>Heteroderinae</taxon>
        <taxon>Heterodera</taxon>
    </lineage>
</organism>
<dbReference type="InterPro" id="IPR036322">
    <property type="entry name" value="WD40_repeat_dom_sf"/>
</dbReference>
<reference evidence="1 2" key="1">
    <citation type="submission" date="2024-10" db="EMBL/GenBank/DDBJ databases">
        <authorList>
            <person name="Kim D."/>
        </authorList>
    </citation>
    <scope>NUCLEOTIDE SEQUENCE [LARGE SCALE GENOMIC DNA]</scope>
    <source>
        <strain evidence="1">BH-2024</strain>
    </source>
</reference>
<dbReference type="SUPFAM" id="SSF50978">
    <property type="entry name" value="WD40 repeat-like"/>
    <property type="match status" value="1"/>
</dbReference>
<proteinExistence type="predicted"/>
<dbReference type="Gene3D" id="2.130.10.10">
    <property type="entry name" value="YVTN repeat-like/Quinoprotein amine dehydrogenase"/>
    <property type="match status" value="1"/>
</dbReference>
<dbReference type="AlphaFoldDB" id="A0ABD2M2K8"/>
<gene>
    <name evidence="1" type="ORF">niasHT_001985</name>
</gene>
<dbReference type="EMBL" id="JBICBT010000177">
    <property type="protein sequence ID" value="KAL3121757.1"/>
    <property type="molecule type" value="Genomic_DNA"/>
</dbReference>
<protein>
    <submittedName>
        <fullName evidence="1">Uncharacterized protein</fullName>
    </submittedName>
</protein>
<dbReference type="InterPro" id="IPR015943">
    <property type="entry name" value="WD40/YVTN_repeat-like_dom_sf"/>
</dbReference>
<sequence>MSCRLYEAIAYKFGPSNRHQKFWKMALRVYRMLKKLNGQQMIGPFYKFTQKLKQSGCAYEPTKKGVCYLGALLLKRLSQLDKLLFLCGRSADSSMGYIELRHLLTFNLMSIAMLSEVSSEAIRKMNQILQIYLDLSIWFRKYSNRFPSTRKQLQRMLAYRMGGFCRKVMNKSMKERDLAIFYREIKDSEDTADLRRNIDDLLKEHLIFKRPINQSTSFRLEATIGSDSLHDKKIRFEESTNSLEENELVNFDGVVVLEGMDAFTGTTSGVLKGLRFSNSSFVNYRTAQLSSSADFSNCSVSDEQNQPTKALPSAVTAMSFSGADQMEVLVGRENGRIGHFNSLTDQFNALFALPQSSKLKGIHRIDSDRILTAQECGTLAIWSASGERQTTENWTAGENLLTMRTEPGESAEVFATGGRENPLKVWNLEEQKCVFTAKNVRPNALELRVPIWVTCCRFLGETGQFIVTSTGKSQLRLYDLRAQRRPLFEEKWLDEPILALSTCCRDWQVIAGNSRGEVGLFDLRSSVKSRLLCKFKGFAGAVRHIDASPSHPQILSCGIDRFAIVHDLISHKILRKIYCKVQLNCCLICTDNSLVTKSEKKLRNGEKTQRQ</sequence>
<evidence type="ECO:0000313" key="2">
    <source>
        <dbReference type="Proteomes" id="UP001620626"/>
    </source>
</evidence>
<accession>A0ABD2M2K8</accession>
<dbReference type="InterPro" id="IPR037379">
    <property type="entry name" value="WDR74/Nsa1"/>
</dbReference>
<dbReference type="SMART" id="SM00320">
    <property type="entry name" value="WD40"/>
    <property type="match status" value="3"/>
</dbReference>
<dbReference type="Proteomes" id="UP001620626">
    <property type="component" value="Unassembled WGS sequence"/>
</dbReference>
<dbReference type="PANTHER" id="PTHR16038:SF4">
    <property type="entry name" value="WD REPEAT-CONTAINING PROTEIN 74"/>
    <property type="match status" value="1"/>
</dbReference>
<dbReference type="PANTHER" id="PTHR16038">
    <property type="entry name" value="NOP SEVEN ASSOCIATED PROTEIN 1"/>
    <property type="match status" value="1"/>
</dbReference>
<comment type="caution">
    <text evidence="1">The sequence shown here is derived from an EMBL/GenBank/DDBJ whole genome shotgun (WGS) entry which is preliminary data.</text>
</comment>
<dbReference type="InterPro" id="IPR001680">
    <property type="entry name" value="WD40_rpt"/>
</dbReference>
<evidence type="ECO:0000313" key="1">
    <source>
        <dbReference type="EMBL" id="KAL3121757.1"/>
    </source>
</evidence>